<evidence type="ECO:0000313" key="3">
    <source>
        <dbReference type="EMBL" id="MBH8557914.1"/>
    </source>
</evidence>
<gene>
    <name evidence="3" type="ORF">I7X13_07640</name>
</gene>
<dbReference type="InterPro" id="IPR011089">
    <property type="entry name" value="GmrSD_C"/>
</dbReference>
<proteinExistence type="predicted"/>
<reference evidence="3 4" key="1">
    <citation type="submission" date="2020-12" db="EMBL/GenBank/DDBJ databases">
        <title>Hymenobacter sp.</title>
        <authorList>
            <person name="Kim M.K."/>
        </authorList>
    </citation>
    <scope>NUCLEOTIDE SEQUENCE [LARGE SCALE GENOMIC DNA]</scope>
    <source>
        <strain evidence="3 4">BT442</strain>
    </source>
</reference>
<dbReference type="EMBL" id="JAEDAE010000002">
    <property type="protein sequence ID" value="MBH8557914.1"/>
    <property type="molecule type" value="Genomic_DNA"/>
</dbReference>
<feature type="domain" description="GmrSD restriction endonucleases N-terminal" evidence="1">
    <location>
        <begin position="10"/>
        <end position="221"/>
    </location>
</feature>
<dbReference type="PANTHER" id="PTHR35149:SF2">
    <property type="entry name" value="DUF262 DOMAIN-CONTAINING PROTEIN"/>
    <property type="match status" value="1"/>
</dbReference>
<evidence type="ECO:0000313" key="4">
    <source>
        <dbReference type="Proteomes" id="UP000625631"/>
    </source>
</evidence>
<protein>
    <submittedName>
        <fullName evidence="3">DUF262 domain-containing protein</fullName>
    </submittedName>
</protein>
<organism evidence="3 4">
    <name type="scientific">Hymenobacter negativus</name>
    <dbReference type="NCBI Taxonomy" id="2795026"/>
    <lineage>
        <taxon>Bacteria</taxon>
        <taxon>Pseudomonadati</taxon>
        <taxon>Bacteroidota</taxon>
        <taxon>Cytophagia</taxon>
        <taxon>Cytophagales</taxon>
        <taxon>Hymenobacteraceae</taxon>
        <taxon>Hymenobacter</taxon>
    </lineage>
</organism>
<dbReference type="RefSeq" id="WP_198075016.1">
    <property type="nucleotide sequence ID" value="NZ_JAEDAE010000002.1"/>
</dbReference>
<evidence type="ECO:0000259" key="1">
    <source>
        <dbReference type="Pfam" id="PF03235"/>
    </source>
</evidence>
<dbReference type="Pfam" id="PF07510">
    <property type="entry name" value="GmrSD_C"/>
    <property type="match status" value="1"/>
</dbReference>
<dbReference type="Proteomes" id="UP000625631">
    <property type="component" value="Unassembled WGS sequence"/>
</dbReference>
<sequence length="582" mass="66318">MKATETKLLGLLEGRQQFTIPIYQRPYSWTLDECQRLLHDIRQVGQDDTRPTYFIGSVVYFEEEAHAIGTIRNFLVIDGQQRLTTMVLLLKALANYLAQHGEPLQSDTTSEELTDTYLTNRLKQGDLLQRLLLTKRDKETLIAVVNGNPLPSQKSERVAANFALFEREVAGDVATLWEGIKKLMVVSVALQSGVDNPQLIFESLNSTGRPLDQSDLIRNYVLMGQLKPVQDALYDGYWYPMEAAFGDAYSSMFGEFMRDFLTMKLGSTVNIWTVYQTFKTDYAAGRVQAEQVEGLVKELYYHATYYVRLRQPEKEEHAGLRDALKQLRNLEIGVAYPYLLSAYAASAAGQMSKEGLVEVVQMIEAYLMRRAVCALPTNTLSNTFASFGRQLNGDDYLASVKARFLSLGWARRFPKDEEFRRSFIERNSYHFGKRKFLLSNLENYGRKERVNVSEYTLEHIMPQNKNLSEAWQRELGDDWVTVHDEYLHTIGNLTLTGYNSEMSDRPFAEKKALEGGFVGSPIRLNKLVATATQWNLDAILHRADALADIAVKIWPVPTTDEPVITIDDVEEELVEENESIED</sequence>
<comment type="caution">
    <text evidence="3">The sequence shown here is derived from an EMBL/GenBank/DDBJ whole genome shotgun (WGS) entry which is preliminary data.</text>
</comment>
<dbReference type="Pfam" id="PF03235">
    <property type="entry name" value="GmrSD_N"/>
    <property type="match status" value="1"/>
</dbReference>
<dbReference type="InterPro" id="IPR004919">
    <property type="entry name" value="GmrSD_N"/>
</dbReference>
<feature type="domain" description="GmrSD restriction endonucleases C-terminal" evidence="2">
    <location>
        <begin position="413"/>
        <end position="548"/>
    </location>
</feature>
<evidence type="ECO:0000259" key="2">
    <source>
        <dbReference type="Pfam" id="PF07510"/>
    </source>
</evidence>
<dbReference type="PANTHER" id="PTHR35149">
    <property type="entry name" value="SLL5132 PROTEIN"/>
    <property type="match status" value="1"/>
</dbReference>
<accession>A0ABS0Q5I8</accession>
<name>A0ABS0Q5I8_9BACT</name>
<keyword evidence="4" id="KW-1185">Reference proteome</keyword>